<protein>
    <submittedName>
        <fullName evidence="1">Uncharacterized protein</fullName>
    </submittedName>
</protein>
<accession>A0A0A9CW59</accession>
<proteinExistence type="predicted"/>
<name>A0A0A9CW59_ARUDO</name>
<dbReference type="EMBL" id="GBRH01219247">
    <property type="protein sequence ID" value="JAD78648.1"/>
    <property type="molecule type" value="Transcribed_RNA"/>
</dbReference>
<sequence length="87" mass="10094">MLTCPLVGDIQAILVFRMEPFWSTRVLNIPLIMGGCLPCQLHLGSSLLVCHYEYKHLNIHQYLIEYHNLLTVKYQSRGMLLVVHMIL</sequence>
<reference evidence="1" key="2">
    <citation type="journal article" date="2015" name="Data Brief">
        <title>Shoot transcriptome of the giant reed, Arundo donax.</title>
        <authorList>
            <person name="Barrero R.A."/>
            <person name="Guerrero F.D."/>
            <person name="Moolhuijzen P."/>
            <person name="Goolsby J.A."/>
            <person name="Tidwell J."/>
            <person name="Bellgard S.E."/>
            <person name="Bellgard M.I."/>
        </authorList>
    </citation>
    <scope>NUCLEOTIDE SEQUENCE</scope>
    <source>
        <tissue evidence="1">Shoot tissue taken approximately 20 cm above the soil surface</tissue>
    </source>
</reference>
<organism evidence="1">
    <name type="scientific">Arundo donax</name>
    <name type="common">Giant reed</name>
    <name type="synonym">Donax arundinaceus</name>
    <dbReference type="NCBI Taxonomy" id="35708"/>
    <lineage>
        <taxon>Eukaryota</taxon>
        <taxon>Viridiplantae</taxon>
        <taxon>Streptophyta</taxon>
        <taxon>Embryophyta</taxon>
        <taxon>Tracheophyta</taxon>
        <taxon>Spermatophyta</taxon>
        <taxon>Magnoliopsida</taxon>
        <taxon>Liliopsida</taxon>
        <taxon>Poales</taxon>
        <taxon>Poaceae</taxon>
        <taxon>PACMAD clade</taxon>
        <taxon>Arundinoideae</taxon>
        <taxon>Arundineae</taxon>
        <taxon>Arundo</taxon>
    </lineage>
</organism>
<reference evidence="1" key="1">
    <citation type="submission" date="2014-09" db="EMBL/GenBank/DDBJ databases">
        <authorList>
            <person name="Magalhaes I.L.F."/>
            <person name="Oliveira U."/>
            <person name="Santos F.R."/>
            <person name="Vidigal T.H.D.A."/>
            <person name="Brescovit A.D."/>
            <person name="Santos A.J."/>
        </authorList>
    </citation>
    <scope>NUCLEOTIDE SEQUENCE</scope>
    <source>
        <tissue evidence="1">Shoot tissue taken approximately 20 cm above the soil surface</tissue>
    </source>
</reference>
<dbReference type="AlphaFoldDB" id="A0A0A9CW59"/>
<evidence type="ECO:0000313" key="1">
    <source>
        <dbReference type="EMBL" id="JAD78648.1"/>
    </source>
</evidence>